<gene>
    <name evidence="10" type="ORF">KTH89_16025</name>
</gene>
<evidence type="ECO:0000256" key="8">
    <source>
        <dbReference type="ARBA" id="ARBA00039381"/>
    </source>
</evidence>
<feature type="transmembrane region" description="Helical" evidence="9">
    <location>
        <begin position="162"/>
        <end position="183"/>
    </location>
</feature>
<dbReference type="RefSeq" id="WP_238722360.1">
    <property type="nucleotide sequence ID" value="NZ_JAHQCW010000028.1"/>
</dbReference>
<evidence type="ECO:0000256" key="1">
    <source>
        <dbReference type="ARBA" id="ARBA00004651"/>
    </source>
</evidence>
<dbReference type="EMBL" id="JAHQCW010000028">
    <property type="protein sequence ID" value="MBU9738051.1"/>
    <property type="molecule type" value="Genomic_DNA"/>
</dbReference>
<dbReference type="GO" id="GO:0022857">
    <property type="term" value="F:transmembrane transporter activity"/>
    <property type="evidence" value="ECO:0007669"/>
    <property type="project" value="InterPro"/>
</dbReference>
<dbReference type="CDD" id="cd06579">
    <property type="entry name" value="TM_PBP1_transp_AraH_like"/>
    <property type="match status" value="1"/>
</dbReference>
<feature type="transmembrane region" description="Helical" evidence="9">
    <location>
        <begin position="12"/>
        <end position="30"/>
    </location>
</feature>
<evidence type="ECO:0000256" key="4">
    <source>
        <dbReference type="ARBA" id="ARBA00022519"/>
    </source>
</evidence>
<keyword evidence="7 9" id="KW-0472">Membrane</keyword>
<feature type="transmembrane region" description="Helical" evidence="9">
    <location>
        <begin position="92"/>
        <end position="115"/>
    </location>
</feature>
<reference evidence="10" key="1">
    <citation type="submission" date="2021-06" db="EMBL/GenBank/DDBJ databases">
        <title>Description of novel taxa of the family Lachnospiraceae.</title>
        <authorList>
            <person name="Chaplin A.V."/>
            <person name="Sokolova S.R."/>
            <person name="Pikina A.P."/>
            <person name="Korzhanova M."/>
            <person name="Belova V."/>
            <person name="Korostin D."/>
            <person name="Efimov B.A."/>
        </authorList>
    </citation>
    <scope>NUCLEOTIDE SEQUENCE</scope>
    <source>
        <strain evidence="10">ASD5720</strain>
    </source>
</reference>
<keyword evidence="2" id="KW-0813">Transport</keyword>
<feature type="transmembrane region" description="Helical" evidence="9">
    <location>
        <begin position="254"/>
        <end position="281"/>
    </location>
</feature>
<evidence type="ECO:0000256" key="9">
    <source>
        <dbReference type="SAM" id="Phobius"/>
    </source>
</evidence>
<comment type="subcellular location">
    <subcellularLocation>
        <location evidence="1">Cell membrane</location>
        <topology evidence="1">Multi-pass membrane protein</topology>
    </subcellularLocation>
</comment>
<keyword evidence="4" id="KW-0997">Cell inner membrane</keyword>
<protein>
    <recommendedName>
        <fullName evidence="8">Autoinducer 2 import system permease protein LsrD</fullName>
    </recommendedName>
</protein>
<evidence type="ECO:0000256" key="5">
    <source>
        <dbReference type="ARBA" id="ARBA00022692"/>
    </source>
</evidence>
<organism evidence="10 11">
    <name type="scientific">Diplocloster agilis</name>
    <dbReference type="NCBI Taxonomy" id="2850323"/>
    <lineage>
        <taxon>Bacteria</taxon>
        <taxon>Bacillati</taxon>
        <taxon>Bacillota</taxon>
        <taxon>Clostridia</taxon>
        <taxon>Lachnospirales</taxon>
        <taxon>Lachnospiraceae</taxon>
        <taxon>Diplocloster</taxon>
    </lineage>
</organism>
<sequence>MSKWKEWKLSSSLKSILLMLILILVQLIWFSIQSPYFLKIGNIVNISRQIAEIGIIAIPTAILIIAGSIDMSMASTLGFCAMAFGMMMNGGIPIWAAAVLTILVGAAIGVFNGFFVAVLNIPGIVSTIGSMVLIRGMCYIINRGNPVNGFSEGFIKFGYADVLGIPVSFLVMTLLFAAAAILLQRTNFGVKVYAIGNNEVSTRFCGIKTNRFMWGLFILNGMLIALASIFLLARLGSAEANLGQNYDLDVLASVLIGGISILGGKGNITGAFLGLLVIGILRNGLNIIGVSVLYQSIILGVLLILTAAKWKKVKD</sequence>
<dbReference type="AlphaFoldDB" id="A0A949K627"/>
<evidence type="ECO:0000256" key="3">
    <source>
        <dbReference type="ARBA" id="ARBA00022475"/>
    </source>
</evidence>
<dbReference type="InterPro" id="IPR001851">
    <property type="entry name" value="ABC_transp_permease"/>
</dbReference>
<dbReference type="Proteomes" id="UP000712157">
    <property type="component" value="Unassembled WGS sequence"/>
</dbReference>
<dbReference type="PANTHER" id="PTHR32196:SF71">
    <property type="entry name" value="AUTOINDUCER 2 IMPORT SYSTEM PERMEASE PROTEIN LSRD"/>
    <property type="match status" value="1"/>
</dbReference>
<evidence type="ECO:0000313" key="11">
    <source>
        <dbReference type="Proteomes" id="UP000712157"/>
    </source>
</evidence>
<feature type="transmembrane region" description="Helical" evidence="9">
    <location>
        <begin position="121"/>
        <end position="141"/>
    </location>
</feature>
<evidence type="ECO:0000256" key="6">
    <source>
        <dbReference type="ARBA" id="ARBA00022989"/>
    </source>
</evidence>
<evidence type="ECO:0000256" key="7">
    <source>
        <dbReference type="ARBA" id="ARBA00023136"/>
    </source>
</evidence>
<keyword evidence="5 9" id="KW-0812">Transmembrane</keyword>
<dbReference type="GO" id="GO:0005886">
    <property type="term" value="C:plasma membrane"/>
    <property type="evidence" value="ECO:0007669"/>
    <property type="project" value="UniProtKB-SubCell"/>
</dbReference>
<proteinExistence type="predicted"/>
<keyword evidence="6 9" id="KW-1133">Transmembrane helix</keyword>
<keyword evidence="11" id="KW-1185">Reference proteome</keyword>
<evidence type="ECO:0000256" key="2">
    <source>
        <dbReference type="ARBA" id="ARBA00022448"/>
    </source>
</evidence>
<name>A0A949K627_9FIRM</name>
<keyword evidence="3" id="KW-1003">Cell membrane</keyword>
<feature type="transmembrane region" description="Helical" evidence="9">
    <location>
        <begin position="287"/>
        <end position="308"/>
    </location>
</feature>
<accession>A0A949K627</accession>
<dbReference type="PANTHER" id="PTHR32196">
    <property type="entry name" value="ABC TRANSPORTER PERMEASE PROTEIN YPHD-RELATED-RELATED"/>
    <property type="match status" value="1"/>
</dbReference>
<dbReference type="Pfam" id="PF02653">
    <property type="entry name" value="BPD_transp_2"/>
    <property type="match status" value="1"/>
</dbReference>
<feature type="transmembrane region" description="Helical" evidence="9">
    <location>
        <begin position="50"/>
        <end position="71"/>
    </location>
</feature>
<comment type="caution">
    <text evidence="10">The sequence shown here is derived from an EMBL/GenBank/DDBJ whole genome shotgun (WGS) entry which is preliminary data.</text>
</comment>
<evidence type="ECO:0000313" key="10">
    <source>
        <dbReference type="EMBL" id="MBU9738051.1"/>
    </source>
</evidence>
<feature type="transmembrane region" description="Helical" evidence="9">
    <location>
        <begin position="212"/>
        <end position="233"/>
    </location>
</feature>